<feature type="region of interest" description="Disordered" evidence="3">
    <location>
        <begin position="337"/>
        <end position="361"/>
    </location>
</feature>
<dbReference type="Gene3D" id="2.60.40.1930">
    <property type="match status" value="1"/>
</dbReference>
<comment type="caution">
    <text evidence="7">The sequence shown here is derived from an EMBL/GenBank/DDBJ whole genome shotgun (WGS) entry which is preliminary data.</text>
</comment>
<feature type="signal peptide" evidence="4">
    <location>
        <begin position="1"/>
        <end position="23"/>
    </location>
</feature>
<evidence type="ECO:0000256" key="4">
    <source>
        <dbReference type="SAM" id="SignalP"/>
    </source>
</evidence>
<reference evidence="7 8" key="1">
    <citation type="submission" date="2024-02" db="EMBL/GenBank/DDBJ databases">
        <title>Comparative Genomic Analysis of Flavobacterium Species Causing Columnaris Disease of Freshwater Fish in Thailand: Insights into Virulence and Resistance Mechanisms.</title>
        <authorList>
            <person name="Nguyen D."/>
            <person name="Chokmangmeepisarn P."/>
            <person name="Khianchaikhan K."/>
            <person name="Morishita M."/>
            <person name="Bunnoy A."/>
            <person name="Rodkhum C."/>
        </authorList>
    </citation>
    <scope>NUCLEOTIDE SEQUENCE [LARGE SCALE GENOMIC DNA]</scope>
    <source>
        <strain evidence="7 8">CNRT2201</strain>
    </source>
</reference>
<feature type="chain" id="PRO_5046441980" evidence="4">
    <location>
        <begin position="24"/>
        <end position="1904"/>
    </location>
</feature>
<dbReference type="EMBL" id="JAZGZP010000003">
    <property type="protein sequence ID" value="MFK6999712.1"/>
    <property type="molecule type" value="Genomic_DNA"/>
</dbReference>
<evidence type="ECO:0000259" key="5">
    <source>
        <dbReference type="SMART" id="SM01359"/>
    </source>
</evidence>
<evidence type="ECO:0000259" key="6">
    <source>
        <dbReference type="SMART" id="SM01360"/>
    </source>
</evidence>
<dbReference type="Proteomes" id="UP001621706">
    <property type="component" value="Unassembled WGS sequence"/>
</dbReference>
<dbReference type="Pfam" id="PF00207">
    <property type="entry name" value="A2M"/>
    <property type="match status" value="1"/>
</dbReference>
<evidence type="ECO:0000256" key="1">
    <source>
        <dbReference type="ARBA" id="ARBA00010556"/>
    </source>
</evidence>
<dbReference type="SMART" id="SM01360">
    <property type="entry name" value="A2M"/>
    <property type="match status" value="1"/>
</dbReference>
<dbReference type="InterPro" id="IPR011625">
    <property type="entry name" value="A2M_N_BRD"/>
</dbReference>
<dbReference type="Pfam" id="PF17962">
    <property type="entry name" value="bMG6"/>
    <property type="match status" value="1"/>
</dbReference>
<feature type="domain" description="Alpha-2-macroglobulin" evidence="6">
    <location>
        <begin position="1249"/>
        <end position="1340"/>
    </location>
</feature>
<protein>
    <submittedName>
        <fullName evidence="7">MG2 domain-containing protein</fullName>
    </submittedName>
</protein>
<evidence type="ECO:0000313" key="7">
    <source>
        <dbReference type="EMBL" id="MFK6999712.1"/>
    </source>
</evidence>
<dbReference type="InterPro" id="IPR041462">
    <property type="entry name" value="Bact_A2M_MG6"/>
</dbReference>
<accession>A0ABW8P593</accession>
<dbReference type="SUPFAM" id="SSF48239">
    <property type="entry name" value="Terpenoid cyclases/Protein prenyltransferases"/>
    <property type="match status" value="1"/>
</dbReference>
<evidence type="ECO:0000256" key="2">
    <source>
        <dbReference type="ARBA" id="ARBA00022729"/>
    </source>
</evidence>
<dbReference type="RefSeq" id="WP_088400221.1">
    <property type="nucleotide sequence ID" value="NZ_JAZGZP010000003.1"/>
</dbReference>
<dbReference type="Pfam" id="PF11974">
    <property type="entry name" value="bMG3"/>
    <property type="match status" value="1"/>
</dbReference>
<dbReference type="InterPro" id="IPR008930">
    <property type="entry name" value="Terpenoid_cyclase/PrenylTrfase"/>
</dbReference>
<dbReference type="Pfam" id="PF01835">
    <property type="entry name" value="MG2"/>
    <property type="match status" value="1"/>
</dbReference>
<dbReference type="Gene3D" id="1.50.10.20">
    <property type="match status" value="1"/>
</dbReference>
<evidence type="ECO:0000256" key="3">
    <source>
        <dbReference type="SAM" id="MobiDB-lite"/>
    </source>
</evidence>
<dbReference type="InterPro" id="IPR021868">
    <property type="entry name" value="Alpha_2_Macroglob_MG3"/>
</dbReference>
<dbReference type="InterPro" id="IPR041203">
    <property type="entry name" value="Bact_A2M_MG5"/>
</dbReference>
<comment type="similarity">
    <text evidence="1">Belongs to the protease inhibitor I39 (alpha-2-macroglobulin) family. Bacterial alpha-2-macroglobulin subfamily.</text>
</comment>
<dbReference type="InterPro" id="IPR041246">
    <property type="entry name" value="Bact_MG10"/>
</dbReference>
<dbReference type="Pfam" id="PF17973">
    <property type="entry name" value="bMG10"/>
    <property type="match status" value="1"/>
</dbReference>
<dbReference type="PANTHER" id="PTHR40094:SF1">
    <property type="entry name" value="UBIQUITIN DOMAIN-CONTAINING PROTEIN"/>
    <property type="match status" value="1"/>
</dbReference>
<dbReference type="InterPro" id="IPR047565">
    <property type="entry name" value="Alpha-macroglob_thiol-ester_cl"/>
</dbReference>
<feature type="compositionally biased region" description="Acidic residues" evidence="3">
    <location>
        <begin position="348"/>
        <end position="361"/>
    </location>
</feature>
<dbReference type="InterPro" id="IPR001599">
    <property type="entry name" value="Macroglobln_a2"/>
</dbReference>
<keyword evidence="8" id="KW-1185">Reference proteome</keyword>
<dbReference type="CDD" id="cd02891">
    <property type="entry name" value="A2M_like"/>
    <property type="match status" value="1"/>
</dbReference>
<name>A0ABW8P593_9FLAO</name>
<dbReference type="InterPro" id="IPR002890">
    <property type="entry name" value="MG2"/>
</dbReference>
<dbReference type="SMART" id="SM01419">
    <property type="entry name" value="Thiol-ester_cl"/>
    <property type="match status" value="1"/>
</dbReference>
<organism evidence="7 8">
    <name type="scientific">Flavobacterium oreochromis</name>
    <dbReference type="NCBI Taxonomy" id="2906078"/>
    <lineage>
        <taxon>Bacteria</taxon>
        <taxon>Pseudomonadati</taxon>
        <taxon>Bacteroidota</taxon>
        <taxon>Flavobacteriia</taxon>
        <taxon>Flavobacteriales</taxon>
        <taxon>Flavobacteriaceae</taxon>
        <taxon>Flavobacterium</taxon>
    </lineage>
</organism>
<dbReference type="InterPro" id="IPR051802">
    <property type="entry name" value="YfhM-like"/>
</dbReference>
<sequence length="1904" mass="212404">MKLSRFLVLFYVLLFQFSCSKKASDFNSNFGLFRAYISAFTSGFVSVKSDIRVQLAFNNPAWKVNQELDSDLFDISPSVSGKVIALSSNTVAFVPKEKLDQNTLYQVSLNLGKIKEVPKELEEFKFSLKTIKQDFVVKTDELQSSDKEMYYLVGTVKTADVADFNDVEDLLECAQDGDDLDIVFDKEESTNTEFKYRVEGIKRFDQASEIVLEWDGDEIDAENAGKTKLSIPAKNDFKVMTIKIGDENNQSLLINFSDPLKKDQDFSGLVNIQNTNGVKYATIGNVLKVFFNNYKPEKEKVIVAEPIKESVIEVEQNVDTTATSIDSAVAAVQEEVEDSATTVSSSEENQESYIEEESESETEEIQTTELNGSRLVEIFQGIKNIYEDELKKSYSKTIDFESIKPAIKLIKNGTILPSSSNLQINFEAANLKKVDVKIYKIYESNILQFLQDNELNGNRNLRKVSQPIAKTTLELKQNELLDYTKWNTYALDLSKIIESEPGCIYRVEFSFKKAHALYKCSGDNEEIVEEEEIDEDDVNYSGEDYDYYYEEDYEWLQSQDPCTDYYYNNTKVSTNILATDLGVIAKRGNNKSVTIAVSNLVSTEPVSGATVDLYSYQQQKIATTTTDGDGIAKFDLKKFAYFAIVKQDKNTTYVKLDDELSLSLSNFDVAGETLQKGLKGYIYGERGVWRPGDSIHLSFVFNDNANKIPVNHPIKFRFNDPTGKTVYQYIHKTNEDNHYRFDLATSASAPTGNWEAMISIGGANFYKSVKIETIKPNRLKIKNSFNKGILSASIKNKNTIKVTWMHGAVAKDLKAEVQAKFSQQVTTFSGYSNYVFDDPTRTFSTEEINVFSGKINQQGLASFSIDPTLQGQAPGMLNAAFITKVYENGGDVSTDVSAVKYSPYPTYVGIKVPEPNKYGLLETGKNNRYEFITLNENGQPKPIRGLQVRVYKIDSRWWWDESSDNLSNYSTSTSTTAYKSYVINTDASGRGEVIFSVPENDWGRYLVRAIDPNDGHATGNTVFLDYPYWSERSKNSDGKEATMLRFSTNKKEYNVGETAKIFFPSSEGGRALISIENGSRVVKTFWEKTSGGETQVDLDITPDMAPNVYINITMLRPHASTKNDAPIRMYGLVPISVVDKETVLKPKITMPDVIKPESTVNVKVSEEKGLPMTYTIAVVDEGLLDLTRFKTPNAWDSFYAREALGVRTWDIYDNVIGAYGGRVNQIFSIGGDAEKGGANAKKANRFKPVVMYFGPYKIGGGDSKTHQIKLPKYIGSVKTMVVAANAEKGAYGMAEKVTAVKSPLMVLASLPRKISPSEKVTLPVTVFATEKNIKNVTVHVKTNNSVKIISSATQKLSFTSPDEKMAYFDLSVGNTTGIGKIEVIATSGNQKSVYEVEVDVMNPNPVTTLTSDAVLGANSQKVLSWKSFGVVGSNKAVIEISSIPTVDFGRRLDYLIQYPHGCVEQTTSSVFPQLYLTEVIDLDPIRKQSIQKNVTKGIAKLSSFQLANGGVAYWEGGNTPDDWGTSYAGHFMIEAEKKGYALPVNFKSKWIAYQQKIAKQWRMENDYNTDLNQSYRLYTLALADAPDLASMNRLRETKGISNETKLRLAATYALVKQSSAANELVLRSNIDDTKSSYYYSYGSSDRNRAMTLETLILLNQKQKAFKTAVTLARNLSSDTWMSTQTTAYALCAMAKFAKFNGGKGINVQVTNAGKTVAINSTKPIAQRTILTVAGIGKVSIKNTKNNTLFIRIITSGILPVGQEKVASNNVTASVVFKDRKGKVVNVSKIAQGTELIAEVVLRNKRTEYVPNIALTQILPSGFEIVNTRYTDFGNATENVVDNIDIRDDRANYYFGLKSGETRVFKMLINASYLGNYYLPGVQCEAMYDNTFIARTKGQWVQIVK</sequence>
<dbReference type="Pfam" id="PF07703">
    <property type="entry name" value="A2M_BRD"/>
    <property type="match status" value="1"/>
</dbReference>
<keyword evidence="2 4" id="KW-0732">Signal</keyword>
<gene>
    <name evidence="7" type="ORF">V3I07_02250</name>
</gene>
<proteinExistence type="inferred from homology"/>
<evidence type="ECO:0000313" key="8">
    <source>
        <dbReference type="Proteomes" id="UP001621706"/>
    </source>
</evidence>
<feature type="domain" description="Alpha-2-macroglobulin bait region" evidence="5">
    <location>
        <begin position="1044"/>
        <end position="1186"/>
    </location>
</feature>
<dbReference type="PANTHER" id="PTHR40094">
    <property type="entry name" value="ALPHA-2-MACROGLOBULIN HOMOLOG"/>
    <property type="match status" value="1"/>
</dbReference>
<dbReference type="SMART" id="SM01359">
    <property type="entry name" value="A2M_N_2"/>
    <property type="match status" value="1"/>
</dbReference>
<dbReference type="Pfam" id="PF17972">
    <property type="entry name" value="bMG5"/>
    <property type="match status" value="1"/>
</dbReference>